<keyword evidence="1" id="KW-0472">Membrane</keyword>
<comment type="caution">
    <text evidence="2">The sequence shown here is derived from an EMBL/GenBank/DDBJ whole genome shotgun (WGS) entry which is preliminary data.</text>
</comment>
<evidence type="ECO:0000256" key="1">
    <source>
        <dbReference type="SAM" id="Phobius"/>
    </source>
</evidence>
<keyword evidence="1" id="KW-1133">Transmembrane helix</keyword>
<feature type="transmembrane region" description="Helical" evidence="1">
    <location>
        <begin position="6"/>
        <end position="24"/>
    </location>
</feature>
<accession>A0A919VQ67</accession>
<proteinExistence type="predicted"/>
<protein>
    <submittedName>
        <fullName evidence="2">Uncharacterized protein</fullName>
    </submittedName>
</protein>
<dbReference type="AlphaFoldDB" id="A0A919VQ67"/>
<gene>
    <name evidence="2" type="ORF">Aau02nite_49790</name>
</gene>
<name>A0A919VQ67_9ACTN</name>
<dbReference type="Proteomes" id="UP000681340">
    <property type="component" value="Unassembled WGS sequence"/>
</dbReference>
<evidence type="ECO:0000313" key="2">
    <source>
        <dbReference type="EMBL" id="GIM72191.1"/>
    </source>
</evidence>
<dbReference type="EMBL" id="BOQL01000040">
    <property type="protein sequence ID" value="GIM72191.1"/>
    <property type="molecule type" value="Genomic_DNA"/>
</dbReference>
<keyword evidence="3" id="KW-1185">Reference proteome</keyword>
<evidence type="ECO:0000313" key="3">
    <source>
        <dbReference type="Proteomes" id="UP000681340"/>
    </source>
</evidence>
<keyword evidence="1" id="KW-0812">Transmembrane</keyword>
<sequence>MTPVFSFSGFGAAVGFVLGLVLWLGEAVGLGLGDAAGDGAVAGTDVGAAACSEPPESHPAASVTRAATVVAYVRARRMVTRETSQCGHRPVKGDLRTIVLD</sequence>
<reference evidence="2" key="1">
    <citation type="submission" date="2021-03" db="EMBL/GenBank/DDBJ databases">
        <title>Whole genome shotgun sequence of Actinoplanes auranticolor NBRC 12245.</title>
        <authorList>
            <person name="Komaki H."/>
            <person name="Tamura T."/>
        </authorList>
    </citation>
    <scope>NUCLEOTIDE SEQUENCE</scope>
    <source>
        <strain evidence="2">NBRC 12245</strain>
    </source>
</reference>
<organism evidence="2 3">
    <name type="scientific">Actinoplanes auranticolor</name>
    <dbReference type="NCBI Taxonomy" id="47988"/>
    <lineage>
        <taxon>Bacteria</taxon>
        <taxon>Bacillati</taxon>
        <taxon>Actinomycetota</taxon>
        <taxon>Actinomycetes</taxon>
        <taxon>Micromonosporales</taxon>
        <taxon>Micromonosporaceae</taxon>
        <taxon>Actinoplanes</taxon>
    </lineage>
</organism>